<proteinExistence type="predicted"/>
<reference evidence="2" key="1">
    <citation type="submission" date="2016-10" db="EMBL/GenBank/DDBJ databases">
        <authorList>
            <person name="Varghese N."/>
            <person name="Submissions S."/>
        </authorList>
    </citation>
    <scope>NUCLEOTIDE SEQUENCE [LARGE SCALE GENOMIC DNA]</scope>
    <source>
        <strain evidence="2">DSM 44437</strain>
    </source>
</reference>
<accession>A0A1H9UXW9</accession>
<dbReference type="GO" id="GO:0030638">
    <property type="term" value="P:polyketide metabolic process"/>
    <property type="evidence" value="ECO:0007669"/>
    <property type="project" value="InterPro"/>
</dbReference>
<organism evidence="1 2">
    <name type="scientific">Lentzea albida</name>
    <dbReference type="NCBI Taxonomy" id="65499"/>
    <lineage>
        <taxon>Bacteria</taxon>
        <taxon>Bacillati</taxon>
        <taxon>Actinomycetota</taxon>
        <taxon>Actinomycetes</taxon>
        <taxon>Pseudonocardiales</taxon>
        <taxon>Pseudonocardiaceae</taxon>
        <taxon>Lentzea</taxon>
    </lineage>
</organism>
<dbReference type="SUPFAM" id="SSF54427">
    <property type="entry name" value="NTF2-like"/>
    <property type="match status" value="1"/>
</dbReference>
<keyword evidence="2" id="KW-1185">Reference proteome</keyword>
<sequence>MTAVAEPSLDVALAATYKKSISEHYKDLALKLQVALNTQDLSLVDGLIHDEFLDVTGPPGMFPDGPEGVRQHILWLNRRFKDAKWEVQQAVAEGTTVVLRVRFTGIETEEGQAAPVGTRFTYAQAHYFEGRDGLLVQHIGVRSEQDISQ</sequence>
<evidence type="ECO:0000313" key="2">
    <source>
        <dbReference type="Proteomes" id="UP000199503"/>
    </source>
</evidence>
<dbReference type="OrthoDB" id="3680999at2"/>
<dbReference type="Gene3D" id="3.10.450.50">
    <property type="match status" value="1"/>
</dbReference>
<protein>
    <submittedName>
        <fullName evidence="1">SnoaL-like polyketide cyclase</fullName>
    </submittedName>
</protein>
<dbReference type="InterPro" id="IPR009959">
    <property type="entry name" value="Cyclase_SnoaL-like"/>
</dbReference>
<dbReference type="RefSeq" id="WP_089922451.1">
    <property type="nucleotide sequence ID" value="NZ_FOFV01000016.1"/>
</dbReference>
<gene>
    <name evidence="1" type="ORF">SAMN04488000_116214</name>
</gene>
<evidence type="ECO:0000313" key="1">
    <source>
        <dbReference type="EMBL" id="SES14181.1"/>
    </source>
</evidence>
<dbReference type="EMBL" id="FOFV01000016">
    <property type="protein sequence ID" value="SES14181.1"/>
    <property type="molecule type" value="Genomic_DNA"/>
</dbReference>
<dbReference type="InterPro" id="IPR032710">
    <property type="entry name" value="NTF2-like_dom_sf"/>
</dbReference>
<dbReference type="STRING" id="65499.SAMN04488000_116214"/>
<dbReference type="Pfam" id="PF07366">
    <property type="entry name" value="SnoaL"/>
    <property type="match status" value="1"/>
</dbReference>
<name>A0A1H9UXW9_9PSEU</name>
<dbReference type="Proteomes" id="UP000199503">
    <property type="component" value="Unassembled WGS sequence"/>
</dbReference>
<dbReference type="AlphaFoldDB" id="A0A1H9UXW9"/>